<keyword evidence="2" id="KW-1185">Reference proteome</keyword>
<sequence length="110" mass="12002">MASPVTPLHPTLSKAPNLASDPDSDHSRSNHPASKLDAPILIQQVSFAWIAAREKRINSPNCCLCRINGGWPENASPVSTLSRRRRKTTAWSCRDAGKTITTAIVLVENE</sequence>
<organism evidence="1 2">
    <name type="scientific">Smallanthus sonchifolius</name>
    <dbReference type="NCBI Taxonomy" id="185202"/>
    <lineage>
        <taxon>Eukaryota</taxon>
        <taxon>Viridiplantae</taxon>
        <taxon>Streptophyta</taxon>
        <taxon>Embryophyta</taxon>
        <taxon>Tracheophyta</taxon>
        <taxon>Spermatophyta</taxon>
        <taxon>Magnoliopsida</taxon>
        <taxon>eudicotyledons</taxon>
        <taxon>Gunneridae</taxon>
        <taxon>Pentapetalae</taxon>
        <taxon>asterids</taxon>
        <taxon>campanulids</taxon>
        <taxon>Asterales</taxon>
        <taxon>Asteraceae</taxon>
        <taxon>Asteroideae</taxon>
        <taxon>Heliantheae alliance</taxon>
        <taxon>Millerieae</taxon>
        <taxon>Smallanthus</taxon>
    </lineage>
</organism>
<comment type="caution">
    <text evidence="1">The sequence shown here is derived from an EMBL/GenBank/DDBJ whole genome shotgun (WGS) entry which is preliminary data.</text>
</comment>
<protein>
    <submittedName>
        <fullName evidence="1">Uncharacterized protein</fullName>
    </submittedName>
</protein>
<accession>A0ACB9A236</accession>
<dbReference type="EMBL" id="CM042042">
    <property type="protein sequence ID" value="KAI3703985.1"/>
    <property type="molecule type" value="Genomic_DNA"/>
</dbReference>
<gene>
    <name evidence="1" type="ORF">L1987_74186</name>
</gene>
<evidence type="ECO:0000313" key="2">
    <source>
        <dbReference type="Proteomes" id="UP001056120"/>
    </source>
</evidence>
<dbReference type="Proteomes" id="UP001056120">
    <property type="component" value="Linkage Group LG25"/>
</dbReference>
<reference evidence="1 2" key="2">
    <citation type="journal article" date="2022" name="Mol. Ecol. Resour.">
        <title>The genomes of chicory, endive, great burdock and yacon provide insights into Asteraceae paleo-polyploidization history and plant inulin production.</title>
        <authorList>
            <person name="Fan W."/>
            <person name="Wang S."/>
            <person name="Wang H."/>
            <person name="Wang A."/>
            <person name="Jiang F."/>
            <person name="Liu H."/>
            <person name="Zhao H."/>
            <person name="Xu D."/>
            <person name="Zhang Y."/>
        </authorList>
    </citation>
    <scope>NUCLEOTIDE SEQUENCE [LARGE SCALE GENOMIC DNA]</scope>
    <source>
        <strain evidence="2">cv. Yunnan</strain>
        <tissue evidence="1">Leaves</tissue>
    </source>
</reference>
<evidence type="ECO:0000313" key="1">
    <source>
        <dbReference type="EMBL" id="KAI3703985.1"/>
    </source>
</evidence>
<reference evidence="2" key="1">
    <citation type="journal article" date="2022" name="Mol. Ecol. Resour.">
        <title>The genomes of chicory, endive, great burdock and yacon provide insights into Asteraceae palaeo-polyploidization history and plant inulin production.</title>
        <authorList>
            <person name="Fan W."/>
            <person name="Wang S."/>
            <person name="Wang H."/>
            <person name="Wang A."/>
            <person name="Jiang F."/>
            <person name="Liu H."/>
            <person name="Zhao H."/>
            <person name="Xu D."/>
            <person name="Zhang Y."/>
        </authorList>
    </citation>
    <scope>NUCLEOTIDE SEQUENCE [LARGE SCALE GENOMIC DNA]</scope>
    <source>
        <strain evidence="2">cv. Yunnan</strain>
    </source>
</reference>
<name>A0ACB9A236_9ASTR</name>
<proteinExistence type="predicted"/>